<gene>
    <name evidence="9" type="ORF">LRS13_10010</name>
</gene>
<feature type="transmembrane region" description="Helical" evidence="7">
    <location>
        <begin position="195"/>
        <end position="215"/>
    </location>
</feature>
<feature type="transmembrane region" description="Helical" evidence="7">
    <location>
        <begin position="221"/>
        <end position="246"/>
    </location>
</feature>
<dbReference type="SMART" id="SM00014">
    <property type="entry name" value="acidPPc"/>
    <property type="match status" value="1"/>
</dbReference>
<dbReference type="PANTHER" id="PTHR30353:SF15">
    <property type="entry name" value="INNER MEMBRANE PROTEIN YABI"/>
    <property type="match status" value="1"/>
</dbReference>
<dbReference type="Gene3D" id="1.20.144.10">
    <property type="entry name" value="Phosphatidic acid phosphatase type 2/haloperoxidase"/>
    <property type="match status" value="2"/>
</dbReference>
<reference evidence="10" key="1">
    <citation type="submission" date="2021-11" db="EMBL/GenBank/DDBJ databases">
        <title>Cultivation dependent microbiological survey of springs from the worlds oldest radium mine currently devoted to the extraction of radon-saturated water.</title>
        <authorList>
            <person name="Kapinusova G."/>
            <person name="Smrhova T."/>
            <person name="Strejcek M."/>
            <person name="Suman J."/>
            <person name="Jani K."/>
            <person name="Pajer P."/>
            <person name="Uhlik O."/>
        </authorList>
    </citation>
    <scope>NUCLEOTIDE SEQUENCE [LARGE SCALE GENOMIC DNA]</scope>
    <source>
        <strain evidence="10">J379</strain>
    </source>
</reference>
<dbReference type="InterPro" id="IPR000326">
    <property type="entry name" value="PAP2/HPO"/>
</dbReference>
<dbReference type="Pfam" id="PF01569">
    <property type="entry name" value="PAP2"/>
    <property type="match status" value="1"/>
</dbReference>
<feature type="domain" description="Phosphatidic acid phosphatase type 2/haloperoxidase" evidence="8">
    <location>
        <begin position="391"/>
        <end position="504"/>
    </location>
</feature>
<evidence type="ECO:0000256" key="6">
    <source>
        <dbReference type="ARBA" id="ARBA00023136"/>
    </source>
</evidence>
<sequence>MKPLWLFAAAAVAVFAMATRKKRGRLELVLLGLTVIALAVYGAGLVELPNIKKVIADLGQALGPYTYVLVAIGAFLETGAFVGLIAPGETIMIVGGVIAGQGEIRLGPLIAIVWVSAVAGDTVSFFLGRRLGRDFLLKHGPRVQITEERLLQVEKFLERRGGTTILLGRFVGVVRAVAPFVLGASRMSYKRFIPYDILGAGLWAAFFTTLGYVFWQSFDRVAAYASRGAFALGTVIVITVGSVLLYRQLRDHEGRAQARAWANKELERPVLRPFAPALRWIGARVLLPVATRLRGPVWFAIQRVTPGGLGLEFTTVMAVLAVGTFIFIELVVVVSQRVLAFGDQAAIDLALRLRTPMGVDAAEIVTVFGSFAVVGVATLIAVGFLLVRRRVADALVLGVALVLSQIAVHLTKELVERPRPADGLVDAAGWSFPSAHAAHAIVWIALAVALARAVPFLAGRVAVIVGAIVFAAIVGLTRVYLGVHYLSDVTAGWAQAAAIFAACAAVALVVSHIRDNRRQPSASV</sequence>
<name>A0ABY5PMS1_9ACTN</name>
<feature type="transmembrane region" description="Helical" evidence="7">
    <location>
        <begin position="394"/>
        <end position="410"/>
    </location>
</feature>
<dbReference type="EMBL" id="CP088295">
    <property type="protein sequence ID" value="UUY05830.1"/>
    <property type="molecule type" value="Genomic_DNA"/>
</dbReference>
<keyword evidence="3" id="KW-1003">Cell membrane</keyword>
<feature type="transmembrane region" description="Helical" evidence="7">
    <location>
        <begin position="364"/>
        <end position="387"/>
    </location>
</feature>
<keyword evidence="10" id="KW-1185">Reference proteome</keyword>
<dbReference type="CDD" id="cd03392">
    <property type="entry name" value="PAP2_like_2"/>
    <property type="match status" value="1"/>
</dbReference>
<dbReference type="Pfam" id="PF09335">
    <property type="entry name" value="VTT_dom"/>
    <property type="match status" value="1"/>
</dbReference>
<evidence type="ECO:0000256" key="2">
    <source>
        <dbReference type="ARBA" id="ARBA00010792"/>
    </source>
</evidence>
<comment type="similarity">
    <text evidence="2">Belongs to the DedA family.</text>
</comment>
<dbReference type="SUPFAM" id="SSF48317">
    <property type="entry name" value="Acid phosphatase/Vanadium-dependent haloperoxidase"/>
    <property type="match status" value="1"/>
</dbReference>
<evidence type="ECO:0000313" key="9">
    <source>
        <dbReference type="EMBL" id="UUY05830.1"/>
    </source>
</evidence>
<evidence type="ECO:0000256" key="3">
    <source>
        <dbReference type="ARBA" id="ARBA00022475"/>
    </source>
</evidence>
<dbReference type="PANTHER" id="PTHR30353">
    <property type="entry name" value="INNER MEMBRANE PROTEIN DEDA-RELATED"/>
    <property type="match status" value="1"/>
</dbReference>
<dbReference type="InterPro" id="IPR032816">
    <property type="entry name" value="VTT_dom"/>
</dbReference>
<dbReference type="InterPro" id="IPR036938">
    <property type="entry name" value="PAP2/HPO_sf"/>
</dbReference>
<feature type="transmembrane region" description="Helical" evidence="7">
    <location>
        <begin position="493"/>
        <end position="513"/>
    </location>
</feature>
<feature type="transmembrane region" description="Helical" evidence="7">
    <location>
        <begin position="461"/>
        <end position="481"/>
    </location>
</feature>
<evidence type="ECO:0000259" key="8">
    <source>
        <dbReference type="SMART" id="SM00014"/>
    </source>
</evidence>
<protein>
    <submittedName>
        <fullName evidence="9">Bifunctional DedA family/phosphatase PAP2 family protein</fullName>
    </submittedName>
</protein>
<feature type="transmembrane region" description="Helical" evidence="7">
    <location>
        <begin position="67"/>
        <end position="86"/>
    </location>
</feature>
<keyword evidence="4 7" id="KW-0812">Transmembrane</keyword>
<keyword evidence="5 7" id="KW-1133">Transmembrane helix</keyword>
<dbReference type="InterPro" id="IPR032818">
    <property type="entry name" value="DedA-like"/>
</dbReference>
<evidence type="ECO:0000256" key="7">
    <source>
        <dbReference type="SAM" id="Phobius"/>
    </source>
</evidence>
<feature type="transmembrane region" description="Helical" evidence="7">
    <location>
        <begin position="430"/>
        <end position="454"/>
    </location>
</feature>
<feature type="transmembrane region" description="Helical" evidence="7">
    <location>
        <begin position="28"/>
        <end position="46"/>
    </location>
</feature>
<accession>A0ABY5PMS1</accession>
<keyword evidence="6 7" id="KW-0472">Membrane</keyword>
<evidence type="ECO:0000256" key="1">
    <source>
        <dbReference type="ARBA" id="ARBA00004651"/>
    </source>
</evidence>
<feature type="transmembrane region" description="Helical" evidence="7">
    <location>
        <begin position="313"/>
        <end position="334"/>
    </location>
</feature>
<evidence type="ECO:0000256" key="4">
    <source>
        <dbReference type="ARBA" id="ARBA00022692"/>
    </source>
</evidence>
<proteinExistence type="inferred from homology"/>
<evidence type="ECO:0000256" key="5">
    <source>
        <dbReference type="ARBA" id="ARBA00022989"/>
    </source>
</evidence>
<evidence type="ECO:0000313" key="10">
    <source>
        <dbReference type="Proteomes" id="UP001058860"/>
    </source>
</evidence>
<feature type="transmembrane region" description="Helical" evidence="7">
    <location>
        <begin position="106"/>
        <end position="128"/>
    </location>
</feature>
<dbReference type="RefSeq" id="WP_353866271.1">
    <property type="nucleotide sequence ID" value="NZ_CP088295.1"/>
</dbReference>
<comment type="subcellular location">
    <subcellularLocation>
        <location evidence="1">Cell membrane</location>
        <topology evidence="1">Multi-pass membrane protein</topology>
    </subcellularLocation>
</comment>
<organism evidence="9 10">
    <name type="scientific">Svornostia abyssi</name>
    <dbReference type="NCBI Taxonomy" id="2898438"/>
    <lineage>
        <taxon>Bacteria</taxon>
        <taxon>Bacillati</taxon>
        <taxon>Actinomycetota</taxon>
        <taxon>Thermoleophilia</taxon>
        <taxon>Solirubrobacterales</taxon>
        <taxon>Baekduiaceae</taxon>
        <taxon>Svornostia</taxon>
    </lineage>
</organism>
<dbReference type="Proteomes" id="UP001058860">
    <property type="component" value="Chromosome"/>
</dbReference>